<comment type="subcellular location">
    <subcellularLocation>
        <location evidence="1 6">Nucleus</location>
    </subcellularLocation>
</comment>
<evidence type="ECO:0000313" key="8">
    <source>
        <dbReference type="EMBL" id="GFE53653.1"/>
    </source>
</evidence>
<keyword evidence="5 6" id="KW-0539">Nucleus</keyword>
<feature type="compositionally biased region" description="Polar residues" evidence="7">
    <location>
        <begin position="10"/>
        <end position="20"/>
    </location>
</feature>
<dbReference type="Proteomes" id="UP001057455">
    <property type="component" value="Unassembled WGS sequence"/>
</dbReference>
<accession>A0A9W5WU84</accession>
<dbReference type="Pfam" id="PF09748">
    <property type="entry name" value="Med10"/>
    <property type="match status" value="1"/>
</dbReference>
<evidence type="ECO:0000256" key="6">
    <source>
        <dbReference type="RuleBase" id="RU364146"/>
    </source>
</evidence>
<evidence type="ECO:0000256" key="7">
    <source>
        <dbReference type="SAM" id="MobiDB-lite"/>
    </source>
</evidence>
<keyword evidence="6" id="KW-0010">Activator</keyword>
<comment type="function">
    <text evidence="6">Component of the Mediator complex, a coactivator involved in the regulated transcription of nearly all RNA polymerase II-dependent genes. Mediator functions as a bridge to convey information from gene-specific regulatory proteins to the basal RNA polymerase II transcription machinery. Mediator is recruited to promoters by direct interactions with regulatory proteins and serves as a scaffold for the assembly of a functional preinitiation complex with RNA polymerase II and the general transcription factors.</text>
</comment>
<dbReference type="GO" id="GO:0003712">
    <property type="term" value="F:transcription coregulator activity"/>
    <property type="evidence" value="ECO:0007669"/>
    <property type="project" value="InterPro"/>
</dbReference>
<evidence type="ECO:0000256" key="3">
    <source>
        <dbReference type="ARBA" id="ARBA00023015"/>
    </source>
</evidence>
<proteinExistence type="inferred from homology"/>
<evidence type="ECO:0000256" key="2">
    <source>
        <dbReference type="ARBA" id="ARBA00005389"/>
    </source>
</evidence>
<dbReference type="EMBL" id="BLIY01000007">
    <property type="protein sequence ID" value="GFE53653.1"/>
    <property type="molecule type" value="Genomic_DNA"/>
</dbReference>
<protein>
    <recommendedName>
        <fullName evidence="6">Mediator of RNA polymerase II transcription subunit 10</fullName>
    </recommendedName>
    <alternativeName>
        <fullName evidence="6">Mediator complex subunit 10</fullName>
    </alternativeName>
</protein>
<keyword evidence="3 6" id="KW-0805">Transcription regulation</keyword>
<dbReference type="OrthoDB" id="360619at2759"/>
<comment type="subunit">
    <text evidence="6">Component of the Mediator complex.</text>
</comment>
<sequence length="149" mass="16840">MKDTEDSSSNDESAAVATSETDSELSALLLDVVERLTKIAVLCESPSTADSASVKSLVKHTYKFERALRKLQNIVQQDHERKQTLFKGVVRAVDDYMNPYDWARKHVVDKYRQSGMKLDAALEAVDELQKQLIDRLQVNDLLEPTNVTE</sequence>
<evidence type="ECO:0000313" key="9">
    <source>
        <dbReference type="Proteomes" id="UP001057455"/>
    </source>
</evidence>
<organism evidence="8 9">
    <name type="scientific">Babesia ovis</name>
    <dbReference type="NCBI Taxonomy" id="5869"/>
    <lineage>
        <taxon>Eukaryota</taxon>
        <taxon>Sar</taxon>
        <taxon>Alveolata</taxon>
        <taxon>Apicomplexa</taxon>
        <taxon>Aconoidasida</taxon>
        <taxon>Piroplasmida</taxon>
        <taxon>Babesiidae</taxon>
        <taxon>Babesia</taxon>
    </lineage>
</organism>
<comment type="caution">
    <text evidence="8">The sequence shown here is derived from an EMBL/GenBank/DDBJ whole genome shotgun (WGS) entry which is preliminary data.</text>
</comment>
<dbReference type="InterPro" id="IPR019145">
    <property type="entry name" value="Mediator_Med10"/>
</dbReference>
<keyword evidence="9" id="KW-1185">Reference proteome</keyword>
<dbReference type="AlphaFoldDB" id="A0A9W5WU84"/>
<gene>
    <name evidence="6" type="primary">MED10</name>
    <name evidence="8" type="ORF">BaOVIS_010570</name>
</gene>
<comment type="similarity">
    <text evidence="2 6">Belongs to the Mediator complex subunit 10 family.</text>
</comment>
<evidence type="ECO:0000256" key="1">
    <source>
        <dbReference type="ARBA" id="ARBA00004123"/>
    </source>
</evidence>
<name>A0A9W5WU84_BABOV</name>
<reference evidence="8" key="1">
    <citation type="submission" date="2019-12" db="EMBL/GenBank/DDBJ databases">
        <title>Genome sequence of Babesia ovis.</title>
        <authorList>
            <person name="Yamagishi J."/>
            <person name="Sevinc F."/>
            <person name="Xuan X."/>
        </authorList>
    </citation>
    <scope>NUCLEOTIDE SEQUENCE</scope>
    <source>
        <strain evidence="8">Selcuk</strain>
    </source>
</reference>
<evidence type="ECO:0000256" key="4">
    <source>
        <dbReference type="ARBA" id="ARBA00023163"/>
    </source>
</evidence>
<feature type="region of interest" description="Disordered" evidence="7">
    <location>
        <begin position="1"/>
        <end position="23"/>
    </location>
</feature>
<dbReference type="GO" id="GO:0016592">
    <property type="term" value="C:mediator complex"/>
    <property type="evidence" value="ECO:0007669"/>
    <property type="project" value="InterPro"/>
</dbReference>
<evidence type="ECO:0000256" key="5">
    <source>
        <dbReference type="ARBA" id="ARBA00023242"/>
    </source>
</evidence>
<keyword evidence="4 6" id="KW-0804">Transcription</keyword>
<dbReference type="GO" id="GO:0006357">
    <property type="term" value="P:regulation of transcription by RNA polymerase II"/>
    <property type="evidence" value="ECO:0007669"/>
    <property type="project" value="InterPro"/>
</dbReference>